<name>A0A218Z8W7_9HELO</name>
<dbReference type="EMBL" id="MZNU01000102">
    <property type="protein sequence ID" value="OWP04507.1"/>
    <property type="molecule type" value="Genomic_DNA"/>
</dbReference>
<dbReference type="InParanoid" id="A0A218Z8W7"/>
<sequence length="336" mass="37870">MPRDDDEITRDRFSCAYDRFYAGPHRVERVSGPSLRSAFLPNLSAGGRKMLSQSYSDSFVRGQLEHYGVQFGESEISRSEQMHAEWLAILTPAQLSSHPEWTMERYFVSAGRPDRSKTATTVGIPLDPGSSYRAGQMREAASAVPGLHHETSYGSKTQTIFMGWDAAAVSKAAKGHAAKEAKECRAVKDEKESEHRELHAEYIESLKRKKGPEKPKPYSRVGSYITCQEIEEQWPEQGEDLGLDIRQTKEAGVFEASFDFGILEEVMILGTDEKTVEQYCSQLDRWDEETETKRTSESGLNIPRAPREKPPHPAVEAARPRRPRPKLPSNIHIIYG</sequence>
<evidence type="ECO:0000313" key="2">
    <source>
        <dbReference type="EMBL" id="OWP04507.1"/>
    </source>
</evidence>
<feature type="region of interest" description="Disordered" evidence="1">
    <location>
        <begin position="286"/>
        <end position="336"/>
    </location>
</feature>
<keyword evidence="3" id="KW-1185">Reference proteome</keyword>
<evidence type="ECO:0000313" key="3">
    <source>
        <dbReference type="Proteomes" id="UP000242519"/>
    </source>
</evidence>
<reference evidence="2 3" key="1">
    <citation type="submission" date="2017-04" db="EMBL/GenBank/DDBJ databases">
        <title>Draft genome sequence of Marssonina coronaria NL1: causal agent of apple blotch.</title>
        <authorList>
            <person name="Cheng Q."/>
        </authorList>
    </citation>
    <scope>NUCLEOTIDE SEQUENCE [LARGE SCALE GENOMIC DNA]</scope>
    <source>
        <strain evidence="2 3">NL1</strain>
    </source>
</reference>
<accession>A0A218Z8W7</accession>
<organism evidence="2 3">
    <name type="scientific">Diplocarpon coronariae</name>
    <dbReference type="NCBI Taxonomy" id="2795749"/>
    <lineage>
        <taxon>Eukaryota</taxon>
        <taxon>Fungi</taxon>
        <taxon>Dikarya</taxon>
        <taxon>Ascomycota</taxon>
        <taxon>Pezizomycotina</taxon>
        <taxon>Leotiomycetes</taxon>
        <taxon>Helotiales</taxon>
        <taxon>Drepanopezizaceae</taxon>
        <taxon>Diplocarpon</taxon>
    </lineage>
</organism>
<dbReference type="Proteomes" id="UP000242519">
    <property type="component" value="Unassembled WGS sequence"/>
</dbReference>
<comment type="caution">
    <text evidence="2">The sequence shown here is derived from an EMBL/GenBank/DDBJ whole genome shotgun (WGS) entry which is preliminary data.</text>
</comment>
<protein>
    <submittedName>
        <fullName evidence="2">Uncharacterized protein</fullName>
    </submittedName>
</protein>
<dbReference type="STRING" id="503106.A0A218Z8W7"/>
<evidence type="ECO:0000256" key="1">
    <source>
        <dbReference type="SAM" id="MobiDB-lite"/>
    </source>
</evidence>
<proteinExistence type="predicted"/>
<dbReference type="AlphaFoldDB" id="A0A218Z8W7"/>
<dbReference type="OrthoDB" id="4630416at2759"/>
<gene>
    <name evidence="2" type="ORF">B2J93_1366</name>
</gene>